<accession>A0AA38VKY3</accession>
<dbReference type="EMBL" id="JANBVO010000051">
    <property type="protein sequence ID" value="KAJ9133317.1"/>
    <property type="molecule type" value="Genomic_DNA"/>
</dbReference>
<protein>
    <submittedName>
        <fullName evidence="2">Uncharacterized protein</fullName>
    </submittedName>
</protein>
<feature type="signal peptide" evidence="1">
    <location>
        <begin position="1"/>
        <end position="18"/>
    </location>
</feature>
<comment type="caution">
    <text evidence="2">The sequence shown here is derived from an EMBL/GenBank/DDBJ whole genome shotgun (WGS) entry which is preliminary data.</text>
</comment>
<evidence type="ECO:0000313" key="3">
    <source>
        <dbReference type="Proteomes" id="UP001174694"/>
    </source>
</evidence>
<dbReference type="AlphaFoldDB" id="A0AA38VKY3"/>
<keyword evidence="3" id="KW-1185">Reference proteome</keyword>
<evidence type="ECO:0000313" key="2">
    <source>
        <dbReference type="EMBL" id="KAJ9133317.1"/>
    </source>
</evidence>
<feature type="chain" id="PRO_5041384142" evidence="1">
    <location>
        <begin position="19"/>
        <end position="96"/>
    </location>
</feature>
<keyword evidence="1" id="KW-0732">Signal</keyword>
<proteinExistence type="predicted"/>
<name>A0AA38VKY3_9PEZI</name>
<gene>
    <name evidence="2" type="ORF">NKR23_g10819</name>
</gene>
<sequence length="96" mass="10329">MPTKSFAVWAVSLGLASADWQFWSRPDLAPLKLNITIPATDEVAAGFISVNPYPGFYGVRAGPEQTAGCIYDDDGNLVWSSLGCFAGWVGNFQAVR</sequence>
<evidence type="ECO:0000256" key="1">
    <source>
        <dbReference type="SAM" id="SignalP"/>
    </source>
</evidence>
<reference evidence="2" key="1">
    <citation type="submission" date="2022-07" db="EMBL/GenBank/DDBJ databases">
        <title>Fungi with potential for degradation of polypropylene.</title>
        <authorList>
            <person name="Gostincar C."/>
        </authorList>
    </citation>
    <scope>NUCLEOTIDE SEQUENCE</scope>
    <source>
        <strain evidence="2">EXF-13308</strain>
    </source>
</reference>
<dbReference type="Proteomes" id="UP001174694">
    <property type="component" value="Unassembled WGS sequence"/>
</dbReference>
<organism evidence="2 3">
    <name type="scientific">Pleurostoma richardsiae</name>
    <dbReference type="NCBI Taxonomy" id="41990"/>
    <lineage>
        <taxon>Eukaryota</taxon>
        <taxon>Fungi</taxon>
        <taxon>Dikarya</taxon>
        <taxon>Ascomycota</taxon>
        <taxon>Pezizomycotina</taxon>
        <taxon>Sordariomycetes</taxon>
        <taxon>Sordariomycetidae</taxon>
        <taxon>Calosphaeriales</taxon>
        <taxon>Pleurostomataceae</taxon>
        <taxon>Pleurostoma</taxon>
    </lineage>
</organism>